<reference evidence="1" key="1">
    <citation type="submission" date="2023-02" db="EMBL/GenBank/DDBJ databases">
        <title>Kitasatospora phosalacinea NBRC 14362.</title>
        <authorList>
            <person name="Ichikawa N."/>
            <person name="Sato H."/>
            <person name="Tonouchi N."/>
        </authorList>
    </citation>
    <scope>NUCLEOTIDE SEQUENCE</scope>
    <source>
        <strain evidence="1">NBRC 14362</strain>
    </source>
</reference>
<gene>
    <name evidence="1" type="ORF">Kpho01_61330</name>
</gene>
<dbReference type="EMBL" id="BSRX01000047">
    <property type="protein sequence ID" value="GLW58122.1"/>
    <property type="molecule type" value="Genomic_DNA"/>
</dbReference>
<organism evidence="1 2">
    <name type="scientific">Kitasatospora phosalacinea</name>
    <dbReference type="NCBI Taxonomy" id="2065"/>
    <lineage>
        <taxon>Bacteria</taxon>
        <taxon>Bacillati</taxon>
        <taxon>Actinomycetota</taxon>
        <taxon>Actinomycetes</taxon>
        <taxon>Kitasatosporales</taxon>
        <taxon>Streptomycetaceae</taxon>
        <taxon>Kitasatospora</taxon>
    </lineage>
</organism>
<protein>
    <submittedName>
        <fullName evidence="1">Uncharacterized protein</fullName>
    </submittedName>
</protein>
<name>A0A9W6USG9_9ACTN</name>
<dbReference type="RefSeq" id="WP_033252911.1">
    <property type="nucleotide sequence ID" value="NZ_BSRX01000047.1"/>
</dbReference>
<dbReference type="Proteomes" id="UP001165143">
    <property type="component" value="Unassembled WGS sequence"/>
</dbReference>
<evidence type="ECO:0000313" key="2">
    <source>
        <dbReference type="Proteomes" id="UP001165143"/>
    </source>
</evidence>
<dbReference type="AlphaFoldDB" id="A0A9W6USG9"/>
<accession>A0A9W6USG9</accession>
<comment type="caution">
    <text evidence="1">The sequence shown here is derived from an EMBL/GenBank/DDBJ whole genome shotgun (WGS) entry which is preliminary data.</text>
</comment>
<sequence length="81" mass="9114">MELITEYTHPCPACDDSGEQADAIWTNFRRKPYPTNLGAGRVGSGYDRLADYVCTVNPQHHETGVTLHWYTPEVGWEAFGL</sequence>
<evidence type="ECO:0000313" key="1">
    <source>
        <dbReference type="EMBL" id="GLW58122.1"/>
    </source>
</evidence>
<proteinExistence type="predicted"/>